<evidence type="ECO:0000313" key="2">
    <source>
        <dbReference type="Proteomes" id="UP000789901"/>
    </source>
</evidence>
<comment type="caution">
    <text evidence="1">The sequence shown here is derived from an EMBL/GenBank/DDBJ whole genome shotgun (WGS) entry which is preliminary data.</text>
</comment>
<protein>
    <submittedName>
        <fullName evidence="1">41767_t:CDS:1</fullName>
    </submittedName>
</protein>
<gene>
    <name evidence="1" type="ORF">GMARGA_LOCUS16824</name>
</gene>
<proteinExistence type="predicted"/>
<reference evidence="1 2" key="1">
    <citation type="submission" date="2021-06" db="EMBL/GenBank/DDBJ databases">
        <authorList>
            <person name="Kallberg Y."/>
            <person name="Tangrot J."/>
            <person name="Rosling A."/>
        </authorList>
    </citation>
    <scope>NUCLEOTIDE SEQUENCE [LARGE SCALE GENOMIC DNA]</scope>
    <source>
        <strain evidence="1 2">120-4 pot B 10/14</strain>
    </source>
</reference>
<accession>A0ABN7VBR8</accession>
<organism evidence="1 2">
    <name type="scientific">Gigaspora margarita</name>
    <dbReference type="NCBI Taxonomy" id="4874"/>
    <lineage>
        <taxon>Eukaryota</taxon>
        <taxon>Fungi</taxon>
        <taxon>Fungi incertae sedis</taxon>
        <taxon>Mucoromycota</taxon>
        <taxon>Glomeromycotina</taxon>
        <taxon>Glomeromycetes</taxon>
        <taxon>Diversisporales</taxon>
        <taxon>Gigasporaceae</taxon>
        <taxon>Gigaspora</taxon>
    </lineage>
</organism>
<evidence type="ECO:0000313" key="1">
    <source>
        <dbReference type="EMBL" id="CAG8755158.1"/>
    </source>
</evidence>
<dbReference type="EMBL" id="CAJVQB010012398">
    <property type="protein sequence ID" value="CAG8755158.1"/>
    <property type="molecule type" value="Genomic_DNA"/>
</dbReference>
<dbReference type="Proteomes" id="UP000789901">
    <property type="component" value="Unassembled WGS sequence"/>
</dbReference>
<name>A0ABN7VBR8_GIGMA</name>
<keyword evidence="2" id="KW-1185">Reference proteome</keyword>
<sequence>MDTSIDYELVSMDAKTQNLEKVSSIEASNNSAMDTSELESYIDGYKETVKKYLQVGHHYRIHGNTHHGTPVTSNQH</sequence>